<dbReference type="EnsemblPlants" id="Zm00001eb007450_T001">
    <property type="protein sequence ID" value="Zm00001eb007450_P001"/>
    <property type="gene ID" value="Zm00001eb007450"/>
</dbReference>
<reference evidence="2" key="2">
    <citation type="submission" date="2019-07" db="EMBL/GenBank/DDBJ databases">
        <authorList>
            <person name="Seetharam A."/>
            <person name="Woodhouse M."/>
            <person name="Cannon E."/>
        </authorList>
    </citation>
    <scope>NUCLEOTIDE SEQUENCE [LARGE SCALE GENOMIC DNA]</scope>
    <source>
        <strain evidence="2">cv. B73</strain>
    </source>
</reference>
<dbReference type="AlphaFoldDB" id="A0A804LFE5"/>
<dbReference type="Proteomes" id="UP000007305">
    <property type="component" value="Chromosome 1"/>
</dbReference>
<sequence>MYTGVYYDLLKKHYRARGGSFWRPFSSGIFLLEEKTTQKRRKELAFVYTSYQYQPMIWSLSSFLFSPEYNIGSHLNFQHYIMNAGSQGEIIAQATSLELSVTAWLQKTGEKEEKEQEVHEESDKGQKQEPTGTVYLCS</sequence>
<proteinExistence type="predicted"/>
<feature type="region of interest" description="Disordered" evidence="1">
    <location>
        <begin position="108"/>
        <end position="138"/>
    </location>
</feature>
<dbReference type="Gramene" id="Zm00001eb007450_T001">
    <property type="protein sequence ID" value="Zm00001eb007450_P001"/>
    <property type="gene ID" value="Zm00001eb007450"/>
</dbReference>
<keyword evidence="3" id="KW-1185">Reference proteome</keyword>
<accession>A0A804LFE5</accession>
<reference evidence="2" key="3">
    <citation type="submission" date="2021-05" db="UniProtKB">
        <authorList>
            <consortium name="EnsemblPlants"/>
        </authorList>
    </citation>
    <scope>IDENTIFICATION</scope>
    <source>
        <strain evidence="2">cv. B73</strain>
    </source>
</reference>
<reference evidence="3" key="1">
    <citation type="submission" date="2015-12" db="EMBL/GenBank/DDBJ databases">
        <title>Update maize B73 reference genome by single molecule sequencing technologies.</title>
        <authorList>
            <consortium name="Maize Genome Sequencing Project"/>
            <person name="Ware D."/>
        </authorList>
    </citation>
    <scope>NUCLEOTIDE SEQUENCE [LARGE SCALE GENOMIC DNA]</scope>
    <source>
        <strain evidence="3">cv. B73</strain>
    </source>
</reference>
<organism evidence="2 3">
    <name type="scientific">Zea mays</name>
    <name type="common">Maize</name>
    <dbReference type="NCBI Taxonomy" id="4577"/>
    <lineage>
        <taxon>Eukaryota</taxon>
        <taxon>Viridiplantae</taxon>
        <taxon>Streptophyta</taxon>
        <taxon>Embryophyta</taxon>
        <taxon>Tracheophyta</taxon>
        <taxon>Spermatophyta</taxon>
        <taxon>Magnoliopsida</taxon>
        <taxon>Liliopsida</taxon>
        <taxon>Poales</taxon>
        <taxon>Poaceae</taxon>
        <taxon>PACMAD clade</taxon>
        <taxon>Panicoideae</taxon>
        <taxon>Andropogonodae</taxon>
        <taxon>Andropogoneae</taxon>
        <taxon>Tripsacinae</taxon>
        <taxon>Zea</taxon>
    </lineage>
</organism>
<evidence type="ECO:0000256" key="1">
    <source>
        <dbReference type="SAM" id="MobiDB-lite"/>
    </source>
</evidence>
<evidence type="ECO:0000313" key="3">
    <source>
        <dbReference type="Proteomes" id="UP000007305"/>
    </source>
</evidence>
<protein>
    <submittedName>
        <fullName evidence="2">Uncharacterized protein</fullName>
    </submittedName>
</protein>
<name>A0A804LFE5_MAIZE</name>
<dbReference type="InParanoid" id="A0A804LFE5"/>
<evidence type="ECO:0000313" key="2">
    <source>
        <dbReference type="EnsemblPlants" id="Zm00001eb007450_P001"/>
    </source>
</evidence>
<feature type="compositionally biased region" description="Basic and acidic residues" evidence="1">
    <location>
        <begin position="108"/>
        <end position="127"/>
    </location>
</feature>